<feature type="domain" description="DJ-1/PfpI" evidence="1">
    <location>
        <begin position="2"/>
        <end position="180"/>
    </location>
</feature>
<keyword evidence="3" id="KW-1185">Reference proteome</keyword>
<proteinExistence type="predicted"/>
<dbReference type="CDD" id="cd03139">
    <property type="entry name" value="GATase1_PfpI_2"/>
    <property type="match status" value="1"/>
</dbReference>
<protein>
    <submittedName>
        <fullName evidence="2">DJ-1/PfpI family protein</fullName>
    </submittedName>
</protein>
<dbReference type="Gene3D" id="3.40.50.880">
    <property type="match status" value="1"/>
</dbReference>
<comment type="caution">
    <text evidence="2">The sequence shown here is derived from an EMBL/GenBank/DDBJ whole genome shotgun (WGS) entry which is preliminary data.</text>
</comment>
<evidence type="ECO:0000313" key="3">
    <source>
        <dbReference type="Proteomes" id="UP001139179"/>
    </source>
</evidence>
<evidence type="ECO:0000313" key="2">
    <source>
        <dbReference type="EMBL" id="MCM3714407.1"/>
    </source>
</evidence>
<organism evidence="2 3">
    <name type="scientific">Halalkalibacter oceani</name>
    <dbReference type="NCBI Taxonomy" id="1653776"/>
    <lineage>
        <taxon>Bacteria</taxon>
        <taxon>Bacillati</taxon>
        <taxon>Bacillota</taxon>
        <taxon>Bacilli</taxon>
        <taxon>Bacillales</taxon>
        <taxon>Bacillaceae</taxon>
        <taxon>Halalkalibacter</taxon>
    </lineage>
</organism>
<dbReference type="SUPFAM" id="SSF52317">
    <property type="entry name" value="Class I glutamine amidotransferase-like"/>
    <property type="match status" value="1"/>
</dbReference>
<dbReference type="InterPro" id="IPR029062">
    <property type="entry name" value="Class_I_gatase-like"/>
</dbReference>
<dbReference type="GO" id="GO:0006355">
    <property type="term" value="P:regulation of DNA-templated transcription"/>
    <property type="evidence" value="ECO:0007669"/>
    <property type="project" value="TreeGrafter"/>
</dbReference>
<dbReference type="PANTHER" id="PTHR43130:SF2">
    <property type="entry name" value="DJ-1_PFPI DOMAIN-CONTAINING PROTEIN"/>
    <property type="match status" value="1"/>
</dbReference>
<reference evidence="2" key="1">
    <citation type="submission" date="2022-05" db="EMBL/GenBank/DDBJ databases">
        <title>Comparative Genomics of Spacecraft Associated Microbes.</title>
        <authorList>
            <person name="Tran M.T."/>
            <person name="Wright A."/>
            <person name="Seuylemezian A."/>
            <person name="Eisen J."/>
            <person name="Coil D."/>
        </authorList>
    </citation>
    <scope>NUCLEOTIDE SEQUENCE</scope>
    <source>
        <strain evidence="2">214.1.1</strain>
    </source>
</reference>
<dbReference type="InterPro" id="IPR002818">
    <property type="entry name" value="DJ-1/PfpI"/>
</dbReference>
<name>A0A9X2DQ93_9BACI</name>
<evidence type="ECO:0000259" key="1">
    <source>
        <dbReference type="Pfam" id="PF01965"/>
    </source>
</evidence>
<gene>
    <name evidence="2" type="ORF">M3202_09940</name>
</gene>
<dbReference type="Proteomes" id="UP001139179">
    <property type="component" value="Unassembled WGS sequence"/>
</dbReference>
<dbReference type="PANTHER" id="PTHR43130">
    <property type="entry name" value="ARAC-FAMILY TRANSCRIPTIONAL REGULATOR"/>
    <property type="match status" value="1"/>
</dbReference>
<dbReference type="Pfam" id="PF01965">
    <property type="entry name" value="DJ-1_PfpI"/>
    <property type="match status" value="1"/>
</dbReference>
<accession>A0A9X2DQ93</accession>
<dbReference type="EMBL" id="JAMBOL010000007">
    <property type="protein sequence ID" value="MCM3714407.1"/>
    <property type="molecule type" value="Genomic_DNA"/>
</dbReference>
<dbReference type="AlphaFoldDB" id="A0A9X2DQ93"/>
<sequence>MHIQIVLFDGFDVLDVIAPYEVFTAAAACCDQEVTVELVSAEGARLVRSGVNQLPLQANAGLDPTRDGLILVPGAAGAVDDGPDSIPHKLQQAANTELGPLLKEAAGKPDLLLATVCGGSLILAMDGLVAGRHAVTHHLGMELLKAMDAIPVHARVVDDGDLVSGGGITSGLDVALYLVERELGPRIAHAVEQLFAYERRGTVWSNSGSAPLETEPQAEDEFPALPKADASPTIEGDWEATIATPIGKQHVLFSFTNKDGRLTGTATQGEETVRLEQLTFKGNEGTWSMNVTKPMRLSLKFRVVIDNNQLHGEAKAGLLPASRLTGRRIS</sequence>
<dbReference type="InterPro" id="IPR052158">
    <property type="entry name" value="INH-QAR"/>
</dbReference>
<dbReference type="RefSeq" id="WP_251223190.1">
    <property type="nucleotide sequence ID" value="NZ_JAMBOL010000007.1"/>
</dbReference>